<evidence type="ECO:0000256" key="1">
    <source>
        <dbReference type="SAM" id="MobiDB-lite"/>
    </source>
</evidence>
<keyword evidence="3" id="KW-1185">Reference proteome</keyword>
<evidence type="ECO:0000313" key="2">
    <source>
        <dbReference type="EMBL" id="KHJ34474.1"/>
    </source>
</evidence>
<proteinExistence type="predicted"/>
<dbReference type="Proteomes" id="UP000030854">
    <property type="component" value="Unassembled WGS sequence"/>
</dbReference>
<organism evidence="2 3">
    <name type="scientific">Uncinula necator</name>
    <name type="common">Grape powdery mildew</name>
    <dbReference type="NCBI Taxonomy" id="52586"/>
    <lineage>
        <taxon>Eukaryota</taxon>
        <taxon>Fungi</taxon>
        <taxon>Dikarya</taxon>
        <taxon>Ascomycota</taxon>
        <taxon>Pezizomycotina</taxon>
        <taxon>Leotiomycetes</taxon>
        <taxon>Erysiphales</taxon>
        <taxon>Erysiphaceae</taxon>
        <taxon>Erysiphe</taxon>
    </lineage>
</organism>
<feature type="compositionally biased region" description="Basic and acidic residues" evidence="1">
    <location>
        <begin position="114"/>
        <end position="125"/>
    </location>
</feature>
<evidence type="ECO:0000313" key="3">
    <source>
        <dbReference type="Proteomes" id="UP000030854"/>
    </source>
</evidence>
<name>A0A0B1PCU0_UNCNE</name>
<gene>
    <name evidence="2" type="ORF">EV44_g3634</name>
</gene>
<accession>A0A0B1PCU0</accession>
<dbReference type="HOGENOM" id="CLU_1929149_0_0_1"/>
<dbReference type="EMBL" id="JNVN01000854">
    <property type="protein sequence ID" value="KHJ34474.1"/>
    <property type="molecule type" value="Genomic_DNA"/>
</dbReference>
<comment type="caution">
    <text evidence="2">The sequence shown here is derived from an EMBL/GenBank/DDBJ whole genome shotgun (WGS) entry which is preliminary data.</text>
</comment>
<reference evidence="2 3" key="1">
    <citation type="journal article" date="2014" name="BMC Genomics">
        <title>Adaptive genomic structural variation in the grape powdery mildew pathogen, Erysiphe necator.</title>
        <authorList>
            <person name="Jones L."/>
            <person name="Riaz S."/>
            <person name="Morales-Cruz A."/>
            <person name="Amrine K.C."/>
            <person name="McGuire B."/>
            <person name="Gubler W.D."/>
            <person name="Walker M.A."/>
            <person name="Cantu D."/>
        </authorList>
    </citation>
    <scope>NUCLEOTIDE SEQUENCE [LARGE SCALE GENOMIC DNA]</scope>
    <source>
        <strain evidence="3">c</strain>
    </source>
</reference>
<dbReference type="AlphaFoldDB" id="A0A0B1PCU0"/>
<feature type="region of interest" description="Disordered" evidence="1">
    <location>
        <begin position="84"/>
        <end position="131"/>
    </location>
</feature>
<feature type="compositionally biased region" description="Acidic residues" evidence="1">
    <location>
        <begin position="102"/>
        <end position="113"/>
    </location>
</feature>
<sequence length="131" mass="14893">MPHGKKVISSRDANIDEISHFNWKDIRNPEIIPAFKDRFAIMEHENPVDQLIEDVIEDSTITYNWDNIHANDKTTSVFESESRIYAGGNDESLPTPRATPELDIEETSIAEEVESNKLVEEHSKPTVEVSS</sequence>
<protein>
    <submittedName>
        <fullName evidence="2">Uncharacterized protein</fullName>
    </submittedName>
</protein>